<dbReference type="GO" id="GO:0005948">
    <property type="term" value="C:acetolactate synthase complex"/>
    <property type="evidence" value="ECO:0007669"/>
    <property type="project" value="TreeGrafter"/>
</dbReference>
<dbReference type="InterPro" id="IPR012001">
    <property type="entry name" value="Thiamin_PyroP_enz_TPP-bd_dom"/>
</dbReference>
<dbReference type="Proteomes" id="UP000007374">
    <property type="component" value="Unassembled WGS sequence"/>
</dbReference>
<dbReference type="InterPro" id="IPR045229">
    <property type="entry name" value="TPP_enz"/>
</dbReference>
<organism evidence="7 8">
    <name type="scientific">Nitratireductor indicus C115</name>
    <dbReference type="NCBI Taxonomy" id="1231190"/>
    <lineage>
        <taxon>Bacteria</taxon>
        <taxon>Pseudomonadati</taxon>
        <taxon>Pseudomonadota</taxon>
        <taxon>Alphaproteobacteria</taxon>
        <taxon>Hyphomicrobiales</taxon>
        <taxon>Phyllobacteriaceae</taxon>
        <taxon>Nitratireductor</taxon>
    </lineage>
</organism>
<dbReference type="GO" id="GO:0003984">
    <property type="term" value="F:acetolactate synthase activity"/>
    <property type="evidence" value="ECO:0007669"/>
    <property type="project" value="TreeGrafter"/>
</dbReference>
<dbReference type="GO" id="GO:0030976">
    <property type="term" value="F:thiamine pyrophosphate binding"/>
    <property type="evidence" value="ECO:0007669"/>
    <property type="project" value="InterPro"/>
</dbReference>
<gene>
    <name evidence="7" type="ORF">NA8A_07079</name>
</gene>
<dbReference type="GO" id="GO:0009099">
    <property type="term" value="P:L-valine biosynthetic process"/>
    <property type="evidence" value="ECO:0007669"/>
    <property type="project" value="TreeGrafter"/>
</dbReference>
<evidence type="ECO:0000313" key="8">
    <source>
        <dbReference type="Proteomes" id="UP000007374"/>
    </source>
</evidence>
<evidence type="ECO:0000256" key="2">
    <source>
        <dbReference type="ARBA" id="ARBA00023052"/>
    </source>
</evidence>
<dbReference type="Pfam" id="PF02776">
    <property type="entry name" value="TPP_enzyme_N"/>
    <property type="match status" value="1"/>
</dbReference>
<dbReference type="Pfam" id="PF02775">
    <property type="entry name" value="TPP_enzyme_C"/>
    <property type="match status" value="1"/>
</dbReference>
<keyword evidence="8" id="KW-1185">Reference proteome</keyword>
<reference evidence="7 8" key="1">
    <citation type="journal article" date="2012" name="J. Bacteriol.">
        <title>Genome Sequence of Nitratireductor indicus Type Strain C115.</title>
        <authorList>
            <person name="Lai Q."/>
            <person name="Li G."/>
            <person name="Yu Z."/>
            <person name="Shao Z."/>
        </authorList>
    </citation>
    <scope>NUCLEOTIDE SEQUENCE [LARGE SCALE GENOMIC DNA]</scope>
    <source>
        <strain evidence="7 8">C115</strain>
    </source>
</reference>
<dbReference type="STRING" id="721133.SAMN05216176_105115"/>
<dbReference type="AlphaFoldDB" id="K2NZ09"/>
<dbReference type="PROSITE" id="PS00187">
    <property type="entry name" value="TPP_ENZYMES"/>
    <property type="match status" value="1"/>
</dbReference>
<sequence>MMRTGAEILADELALNGAGIVYHVPGESFLVALDALSTRHPDIRTISCRHENGAAQMAEAHGKLTGRPGVAFVTRSPGATNAVNGVHTAFQDSSPMVLVVGQVKRSILEREAFMAYDFRTMFAPMAKWVAQIDDPTRIPEFVQRAWATALSGRKGPVVLVVPEDVLEERSEVAPSVRPAKPSHAGTPGAEDLEQIFSMLAEAEKPLVVVGGSDWSEAARESIQRFATSLGLPVVTTFRRRDIIDHRLDCYVGEIGIGSNPALLAHIRETDFILMLNDALSDVNTIGAGYMEGFTLFSIPHPRQKVVHVMAGDGDLNRVFQVDLALVADNEACARALADYPATPREQHRQWSAKLRATLMEERVPQPCPGKIDLPGLMTWLRDRLPEDAIVTNGVGAYATWSQRYFPHYRLHTQLGPISGSMGYSLPAAISAKLTHPERVVIDFVGDGCFQMSSEELATAVQYGANVIIVLYNNGLYGTIRIHEENRLEGRANGTDLVNPDFLMLARAYGAHGERVTTTEEFAPAFERCLASGKPALLEMVVDPEAIHCRYSLSDLRARREAKARAKGGA</sequence>
<protein>
    <submittedName>
        <fullName evidence="7">Thiamine pyrophosphate protein</fullName>
    </submittedName>
</protein>
<dbReference type="GO" id="GO:0009097">
    <property type="term" value="P:isoleucine biosynthetic process"/>
    <property type="evidence" value="ECO:0007669"/>
    <property type="project" value="TreeGrafter"/>
</dbReference>
<dbReference type="Pfam" id="PF00205">
    <property type="entry name" value="TPP_enzyme_M"/>
    <property type="match status" value="1"/>
</dbReference>
<evidence type="ECO:0000256" key="1">
    <source>
        <dbReference type="ARBA" id="ARBA00007812"/>
    </source>
</evidence>
<dbReference type="NCBIfam" id="NF006052">
    <property type="entry name" value="PRK08199.1"/>
    <property type="match status" value="1"/>
</dbReference>
<evidence type="ECO:0000313" key="7">
    <source>
        <dbReference type="EMBL" id="EKF43079.1"/>
    </source>
</evidence>
<evidence type="ECO:0000256" key="3">
    <source>
        <dbReference type="RuleBase" id="RU362132"/>
    </source>
</evidence>
<feature type="domain" description="Thiamine pyrophosphate enzyme central" evidence="4">
    <location>
        <begin position="192"/>
        <end position="336"/>
    </location>
</feature>
<dbReference type="Gene3D" id="3.40.50.970">
    <property type="match status" value="2"/>
</dbReference>
<dbReference type="InterPro" id="IPR029035">
    <property type="entry name" value="DHS-like_NAD/FAD-binding_dom"/>
</dbReference>
<comment type="similarity">
    <text evidence="1 3">Belongs to the TPP enzyme family.</text>
</comment>
<dbReference type="PANTHER" id="PTHR18968">
    <property type="entry name" value="THIAMINE PYROPHOSPHATE ENZYMES"/>
    <property type="match status" value="1"/>
</dbReference>
<dbReference type="SUPFAM" id="SSF52518">
    <property type="entry name" value="Thiamin diphosphate-binding fold (THDP-binding)"/>
    <property type="match status" value="2"/>
</dbReference>
<dbReference type="SUPFAM" id="SSF52467">
    <property type="entry name" value="DHS-like NAD/FAD-binding domain"/>
    <property type="match status" value="1"/>
</dbReference>
<dbReference type="InterPro" id="IPR012000">
    <property type="entry name" value="Thiamin_PyroP_enz_cen_dom"/>
</dbReference>
<dbReference type="CDD" id="cd07035">
    <property type="entry name" value="TPP_PYR_POX_like"/>
    <property type="match status" value="1"/>
</dbReference>
<evidence type="ECO:0000259" key="6">
    <source>
        <dbReference type="Pfam" id="PF02776"/>
    </source>
</evidence>
<dbReference type="FunFam" id="3.40.50.970:FF:000007">
    <property type="entry name" value="Acetolactate synthase"/>
    <property type="match status" value="1"/>
</dbReference>
<accession>K2NZ09</accession>
<feature type="domain" description="Thiamine pyrophosphate enzyme N-terminal TPP-binding" evidence="6">
    <location>
        <begin position="3"/>
        <end position="114"/>
    </location>
</feature>
<dbReference type="InterPro" id="IPR029061">
    <property type="entry name" value="THDP-binding"/>
</dbReference>
<name>K2NZ09_9HYPH</name>
<feature type="domain" description="Thiamine pyrophosphate enzyme TPP-binding" evidence="5">
    <location>
        <begin position="393"/>
        <end position="538"/>
    </location>
</feature>
<dbReference type="RefSeq" id="WP_009756233.1">
    <property type="nucleotide sequence ID" value="NZ_AMSI01000004.1"/>
</dbReference>
<proteinExistence type="inferred from homology"/>
<keyword evidence="2 3" id="KW-0786">Thiamine pyrophosphate</keyword>
<dbReference type="InterPro" id="IPR000399">
    <property type="entry name" value="TPP-bd_CS"/>
</dbReference>
<dbReference type="GO" id="GO:0000287">
    <property type="term" value="F:magnesium ion binding"/>
    <property type="evidence" value="ECO:0007669"/>
    <property type="project" value="InterPro"/>
</dbReference>
<evidence type="ECO:0000259" key="5">
    <source>
        <dbReference type="Pfam" id="PF02775"/>
    </source>
</evidence>
<dbReference type="CDD" id="cd00568">
    <property type="entry name" value="TPP_enzymes"/>
    <property type="match status" value="1"/>
</dbReference>
<dbReference type="EMBL" id="AMSI01000004">
    <property type="protein sequence ID" value="EKF43079.1"/>
    <property type="molecule type" value="Genomic_DNA"/>
</dbReference>
<dbReference type="InterPro" id="IPR011766">
    <property type="entry name" value="TPP_enzyme_TPP-bd"/>
</dbReference>
<dbReference type="Gene3D" id="3.40.50.1220">
    <property type="entry name" value="TPP-binding domain"/>
    <property type="match status" value="1"/>
</dbReference>
<dbReference type="PATRIC" id="fig|1231190.3.peg.1486"/>
<comment type="caution">
    <text evidence="7">The sequence shown here is derived from an EMBL/GenBank/DDBJ whole genome shotgun (WGS) entry which is preliminary data.</text>
</comment>
<evidence type="ECO:0000259" key="4">
    <source>
        <dbReference type="Pfam" id="PF00205"/>
    </source>
</evidence>
<dbReference type="GO" id="GO:0050660">
    <property type="term" value="F:flavin adenine dinucleotide binding"/>
    <property type="evidence" value="ECO:0007669"/>
    <property type="project" value="TreeGrafter"/>
</dbReference>
<dbReference type="eggNOG" id="COG0028">
    <property type="taxonomic scope" value="Bacteria"/>
</dbReference>
<dbReference type="PANTHER" id="PTHR18968:SF120">
    <property type="entry name" value="ACETOLACTATE SYNTHASE LARGE SUBUNIT"/>
    <property type="match status" value="1"/>
</dbReference>